<dbReference type="GO" id="GO:0005634">
    <property type="term" value="C:nucleus"/>
    <property type="evidence" value="ECO:0007669"/>
    <property type="project" value="TreeGrafter"/>
</dbReference>
<gene>
    <name evidence="8" type="ORF">HKI87_07g51070</name>
</gene>
<evidence type="ECO:0000256" key="3">
    <source>
        <dbReference type="ARBA" id="ARBA00023239"/>
    </source>
</evidence>
<evidence type="ECO:0000256" key="1">
    <source>
        <dbReference type="ARBA" id="ARBA00022722"/>
    </source>
</evidence>
<feature type="compositionally biased region" description="Low complexity" evidence="7">
    <location>
        <begin position="1"/>
        <end position="12"/>
    </location>
</feature>
<reference evidence="8 9" key="1">
    <citation type="submission" date="2024-03" db="EMBL/GenBank/DDBJ databases">
        <title>Complete genome sequence of the green alga Chloropicon roscoffensis RCC1871.</title>
        <authorList>
            <person name="Lemieux C."/>
            <person name="Pombert J.-F."/>
            <person name="Otis C."/>
            <person name="Turmel M."/>
        </authorList>
    </citation>
    <scope>NUCLEOTIDE SEQUENCE [LARGE SCALE GENOMIC DNA]</scope>
    <source>
        <strain evidence="8 9">RCC1871</strain>
    </source>
</reference>
<evidence type="ECO:0000256" key="6">
    <source>
        <dbReference type="ARBA" id="ARBA00030030"/>
    </source>
</evidence>
<keyword evidence="1" id="KW-0540">Nuclease</keyword>
<evidence type="ECO:0000313" key="9">
    <source>
        <dbReference type="Proteomes" id="UP001472866"/>
    </source>
</evidence>
<dbReference type="InterPro" id="IPR027521">
    <property type="entry name" value="Usb1"/>
</dbReference>
<dbReference type="AlphaFoldDB" id="A0AAX4PBQ6"/>
<dbReference type="Pfam" id="PF09749">
    <property type="entry name" value="HVSL"/>
    <property type="match status" value="1"/>
</dbReference>
<dbReference type="PANTHER" id="PTHR13522:SF3">
    <property type="entry name" value="U6 SNRNA PHOSPHODIESTERASE 1"/>
    <property type="match status" value="1"/>
</dbReference>
<keyword evidence="4" id="KW-0539">Nucleus</keyword>
<evidence type="ECO:0000256" key="7">
    <source>
        <dbReference type="SAM" id="MobiDB-lite"/>
    </source>
</evidence>
<sequence>MSLPSLDDLLGPSPQPDPEEEPPQPKRVRRHCAGDYTAHVYAPLTFARSSRELRGLIKVVTKKLEDASGVRAHPVLASNSTGEKEDEGRVVLDSWHVSLSRVATLRPSQLDTFSHELKRQFQSQFEPFSVSFEDLLVLANEDDSTCFVCIGVRDKPSGHLDHLVDRADRVYKRHGLREYFAEKERRHHLSLAWAPGEGKEAMRGAVSRLGEDGEVSRAMRALREAGAAKVEGVRWKIGQRVTSFP</sequence>
<name>A0AAX4PBQ6_9CHLO</name>
<keyword evidence="9" id="KW-1185">Reference proteome</keyword>
<evidence type="ECO:0000256" key="4">
    <source>
        <dbReference type="ARBA" id="ARBA00023242"/>
    </source>
</evidence>
<evidence type="ECO:0000313" key="8">
    <source>
        <dbReference type="EMBL" id="WZN63558.1"/>
    </source>
</evidence>
<dbReference type="Gene3D" id="3.90.1140.10">
    <property type="entry name" value="Cyclic phosphodiesterase"/>
    <property type="match status" value="1"/>
</dbReference>
<evidence type="ECO:0000256" key="5">
    <source>
        <dbReference type="ARBA" id="ARBA00029543"/>
    </source>
</evidence>
<keyword evidence="3" id="KW-0456">Lyase</keyword>
<feature type="region of interest" description="Disordered" evidence="7">
    <location>
        <begin position="1"/>
        <end position="28"/>
    </location>
</feature>
<dbReference type="GO" id="GO:0034477">
    <property type="term" value="P:U6 snRNA 3'-end processing"/>
    <property type="evidence" value="ECO:0007669"/>
    <property type="project" value="InterPro"/>
</dbReference>
<proteinExistence type="predicted"/>
<protein>
    <recommendedName>
        <fullName evidence="5">U6 snRNA phosphodiesterase 1</fullName>
    </recommendedName>
    <alternativeName>
        <fullName evidence="6">3'-5' RNA exonuclease USB1</fullName>
    </alternativeName>
</protein>
<dbReference type="PANTHER" id="PTHR13522">
    <property type="entry name" value="U6 SNRNA PHOSPHODIESTERASE 1"/>
    <property type="match status" value="1"/>
</dbReference>
<accession>A0AAX4PBQ6</accession>
<keyword evidence="2" id="KW-0378">Hydrolase</keyword>
<evidence type="ECO:0000256" key="2">
    <source>
        <dbReference type="ARBA" id="ARBA00022801"/>
    </source>
</evidence>
<dbReference type="GO" id="GO:0016829">
    <property type="term" value="F:lyase activity"/>
    <property type="evidence" value="ECO:0007669"/>
    <property type="project" value="UniProtKB-KW"/>
</dbReference>
<dbReference type="Proteomes" id="UP001472866">
    <property type="component" value="Chromosome 07"/>
</dbReference>
<dbReference type="GO" id="GO:0000175">
    <property type="term" value="F:3'-5'-RNA exonuclease activity"/>
    <property type="evidence" value="ECO:0007669"/>
    <property type="project" value="TreeGrafter"/>
</dbReference>
<organism evidence="8 9">
    <name type="scientific">Chloropicon roscoffensis</name>
    <dbReference type="NCBI Taxonomy" id="1461544"/>
    <lineage>
        <taxon>Eukaryota</taxon>
        <taxon>Viridiplantae</taxon>
        <taxon>Chlorophyta</taxon>
        <taxon>Chloropicophyceae</taxon>
        <taxon>Chloropicales</taxon>
        <taxon>Chloropicaceae</taxon>
        <taxon>Chloropicon</taxon>
    </lineage>
</organism>
<dbReference type="EMBL" id="CP151507">
    <property type="protein sequence ID" value="WZN63558.1"/>
    <property type="molecule type" value="Genomic_DNA"/>
</dbReference>